<dbReference type="RefSeq" id="WP_268040623.1">
    <property type="nucleotide sequence ID" value="NZ_JAPQER010000002.1"/>
</dbReference>
<keyword evidence="1" id="KW-0175">Coiled coil</keyword>
<name>A0ABT4CZE0_9CLOT</name>
<evidence type="ECO:0000313" key="3">
    <source>
        <dbReference type="Proteomes" id="UP001078443"/>
    </source>
</evidence>
<accession>A0ABT4CZE0</accession>
<dbReference type="EMBL" id="JAPQER010000002">
    <property type="protein sequence ID" value="MCY6484349.1"/>
    <property type="molecule type" value="Genomic_DNA"/>
</dbReference>
<comment type="caution">
    <text evidence="2">The sequence shown here is derived from an EMBL/GenBank/DDBJ whole genome shotgun (WGS) entry which is preliminary data.</text>
</comment>
<dbReference type="Proteomes" id="UP001078443">
    <property type="component" value="Unassembled WGS sequence"/>
</dbReference>
<evidence type="ECO:0000313" key="2">
    <source>
        <dbReference type="EMBL" id="MCY6484349.1"/>
    </source>
</evidence>
<reference evidence="2" key="1">
    <citation type="submission" date="2022-12" db="EMBL/GenBank/DDBJ databases">
        <authorList>
            <person name="Wang J."/>
        </authorList>
    </citation>
    <scope>NUCLEOTIDE SEQUENCE</scope>
    <source>
        <strain evidence="2">HY-45-18</strain>
    </source>
</reference>
<gene>
    <name evidence="2" type="ORF">OW763_08260</name>
</gene>
<sequence>MKNRNIDSEILNKYINNKQSQITYLDNIKNDLESRIKKEKENIEKNIRKLEKLKFENSLIQDKYNSLYRIVKERGVNICIRNHSFNISEWDNLFIKSYKNKNIIISKKGLELEELDLKISNVFYREIQSNLYSLIVTRVDKRFIKVKFLIKDKNKSIL</sequence>
<feature type="coiled-coil region" evidence="1">
    <location>
        <begin position="29"/>
        <end position="56"/>
    </location>
</feature>
<evidence type="ECO:0000256" key="1">
    <source>
        <dbReference type="SAM" id="Coils"/>
    </source>
</evidence>
<keyword evidence="3" id="KW-1185">Reference proteome</keyword>
<organism evidence="2 3">
    <name type="scientific">Clostridium aestuarii</name>
    <dbReference type="NCBI Taxonomy" id="338193"/>
    <lineage>
        <taxon>Bacteria</taxon>
        <taxon>Bacillati</taxon>
        <taxon>Bacillota</taxon>
        <taxon>Clostridia</taxon>
        <taxon>Eubacteriales</taxon>
        <taxon>Clostridiaceae</taxon>
        <taxon>Clostridium</taxon>
    </lineage>
</organism>
<protein>
    <submittedName>
        <fullName evidence="2">Uncharacterized protein</fullName>
    </submittedName>
</protein>
<proteinExistence type="predicted"/>